<keyword evidence="2" id="KW-0001">2Fe-2S</keyword>
<dbReference type="GO" id="GO:0051537">
    <property type="term" value="F:2 iron, 2 sulfur cluster binding"/>
    <property type="evidence" value="ECO:0007669"/>
    <property type="project" value="UniProtKB-KW"/>
</dbReference>
<evidence type="ECO:0000259" key="9">
    <source>
        <dbReference type="Pfam" id="PF04324"/>
    </source>
</evidence>
<reference evidence="11 13" key="2">
    <citation type="submission" date="2024-05" db="EMBL/GenBank/DDBJ databases">
        <authorList>
            <person name="De Oliveira J.P."/>
            <person name="Noriler S.A."/>
            <person name="De Oliveira A.G."/>
            <person name="Sipoli D.S."/>
        </authorList>
    </citation>
    <scope>NUCLEOTIDE SEQUENCE [LARGE SCALE GENOMIC DNA]</scope>
    <source>
        <strain evidence="11 13">LABIM189</strain>
    </source>
</reference>
<evidence type="ECO:0000256" key="3">
    <source>
        <dbReference type="ARBA" id="ARBA00022723"/>
    </source>
</evidence>
<keyword evidence="6" id="KW-0411">Iron-sulfur</keyword>
<dbReference type="PANTHER" id="PTHR37424:SF1">
    <property type="entry name" value="BACTERIOFERRITIN-ASSOCIATED FERREDOXIN"/>
    <property type="match status" value="1"/>
</dbReference>
<dbReference type="InterPro" id="IPR052371">
    <property type="entry name" value="BFD-associated_ferredoxin"/>
</dbReference>
<evidence type="ECO:0000313" key="10">
    <source>
        <dbReference type="EMBL" id="AOZ49900.1"/>
    </source>
</evidence>
<dbReference type="InterPro" id="IPR007419">
    <property type="entry name" value="BFD-like_2Fe2S-bd_dom"/>
</dbReference>
<name>A0A1D9LF82_9NEIS</name>
<dbReference type="Proteomes" id="UP001455709">
    <property type="component" value="Unassembled WGS sequence"/>
</dbReference>
<evidence type="ECO:0000256" key="7">
    <source>
        <dbReference type="ARBA" id="ARBA00039386"/>
    </source>
</evidence>
<dbReference type="PANTHER" id="PTHR37424">
    <property type="entry name" value="BACTERIOFERRITIN-ASSOCIATED FERREDOXIN"/>
    <property type="match status" value="1"/>
</dbReference>
<comment type="similarity">
    <text evidence="8">Belongs to the Bfd family.</text>
</comment>
<evidence type="ECO:0000313" key="12">
    <source>
        <dbReference type="Proteomes" id="UP000178776"/>
    </source>
</evidence>
<keyword evidence="1" id="KW-0813">Transport</keyword>
<feature type="domain" description="BFD-like [2Fe-2S]-binding" evidence="9">
    <location>
        <begin position="2"/>
        <end position="48"/>
    </location>
</feature>
<keyword evidence="13" id="KW-1185">Reference proteome</keyword>
<keyword evidence="4" id="KW-0249">Electron transport</keyword>
<dbReference type="EMBL" id="CP017707">
    <property type="protein sequence ID" value="AOZ49900.1"/>
    <property type="molecule type" value="Genomic_DNA"/>
</dbReference>
<dbReference type="InterPro" id="IPR041854">
    <property type="entry name" value="BFD-like_2Fe2S-bd_dom_sf"/>
</dbReference>
<gene>
    <name evidence="11" type="ORF">ABGV49_15950</name>
    <name evidence="10" type="ORF">BKX93_07740</name>
</gene>
<protein>
    <recommendedName>
        <fullName evidence="7">Bacterioferritin-associated ferredoxin</fullName>
    </recommendedName>
</protein>
<dbReference type="AlphaFoldDB" id="A0A1D9LF82"/>
<dbReference type="KEGG" id="cvc:BKX93_07740"/>
<dbReference type="Proteomes" id="UP000178776">
    <property type="component" value="Chromosome"/>
</dbReference>
<proteinExistence type="inferred from homology"/>
<keyword evidence="5" id="KW-0408">Iron</keyword>
<dbReference type="STRING" id="1108595.BKX93_07740"/>
<evidence type="ECO:0000313" key="11">
    <source>
        <dbReference type="EMBL" id="MEO2218553.1"/>
    </source>
</evidence>
<evidence type="ECO:0000256" key="6">
    <source>
        <dbReference type="ARBA" id="ARBA00023014"/>
    </source>
</evidence>
<dbReference type="GO" id="GO:0046872">
    <property type="term" value="F:metal ion binding"/>
    <property type="evidence" value="ECO:0007669"/>
    <property type="project" value="UniProtKB-KW"/>
</dbReference>
<accession>A0A1D9LF82</accession>
<evidence type="ECO:0000256" key="5">
    <source>
        <dbReference type="ARBA" id="ARBA00023004"/>
    </source>
</evidence>
<evidence type="ECO:0000256" key="1">
    <source>
        <dbReference type="ARBA" id="ARBA00022448"/>
    </source>
</evidence>
<keyword evidence="3" id="KW-0479">Metal-binding</keyword>
<sequence>MYVCLCNAVTDSQIRQAVHGGATRMCDLRRELGVASDCGKCACMANQIRKDAQSELTVCSVARTAA</sequence>
<evidence type="ECO:0000256" key="4">
    <source>
        <dbReference type="ARBA" id="ARBA00022982"/>
    </source>
</evidence>
<evidence type="ECO:0000256" key="8">
    <source>
        <dbReference type="ARBA" id="ARBA00046332"/>
    </source>
</evidence>
<organism evidence="10 12">
    <name type="scientific">Chromobacterium vaccinii</name>
    <dbReference type="NCBI Taxonomy" id="1108595"/>
    <lineage>
        <taxon>Bacteria</taxon>
        <taxon>Pseudomonadati</taxon>
        <taxon>Pseudomonadota</taxon>
        <taxon>Betaproteobacteria</taxon>
        <taxon>Neisseriales</taxon>
        <taxon>Chromobacteriaceae</taxon>
        <taxon>Chromobacterium</taxon>
    </lineage>
</organism>
<dbReference type="RefSeq" id="WP_021478607.1">
    <property type="nucleotide sequence ID" value="NZ_CP017707.1"/>
</dbReference>
<dbReference type="Gene3D" id="1.10.10.1100">
    <property type="entry name" value="BFD-like [2Fe-2S]-binding domain"/>
    <property type="match status" value="1"/>
</dbReference>
<dbReference type="EMBL" id="JBDOJC010000001">
    <property type="protein sequence ID" value="MEO2218553.1"/>
    <property type="molecule type" value="Genomic_DNA"/>
</dbReference>
<reference evidence="10 12" key="1">
    <citation type="submission" date="2016-10" db="EMBL/GenBank/DDBJ databases">
        <title>Chromobacterium muskegensis sp. nov., an insecticidal bacterium isolated from Sphagnum bogs.</title>
        <authorList>
            <person name="Sparks M.E."/>
            <person name="Blackburn M.B."/>
            <person name="Gundersen-Rindal D.E."/>
            <person name="Mitchell A."/>
            <person name="Farrar R."/>
            <person name="Kuhar D."/>
        </authorList>
    </citation>
    <scope>NUCLEOTIDE SEQUENCE [LARGE SCALE GENOMIC DNA]</scope>
    <source>
        <strain evidence="10 12">21-1</strain>
    </source>
</reference>
<evidence type="ECO:0000313" key="13">
    <source>
        <dbReference type="Proteomes" id="UP001455709"/>
    </source>
</evidence>
<dbReference type="Pfam" id="PF04324">
    <property type="entry name" value="Fer2_BFD"/>
    <property type="match status" value="1"/>
</dbReference>
<dbReference type="GeneID" id="68841103"/>
<evidence type="ECO:0000256" key="2">
    <source>
        <dbReference type="ARBA" id="ARBA00022714"/>
    </source>
</evidence>